<gene>
    <name evidence="14 18" type="primary">murC</name>
    <name evidence="18" type="ORF">V0U35_05105</name>
</gene>
<dbReference type="Pfam" id="PF08245">
    <property type="entry name" value="Mur_ligase_M"/>
    <property type="match status" value="1"/>
</dbReference>
<dbReference type="NCBIfam" id="TIGR01082">
    <property type="entry name" value="murC"/>
    <property type="match status" value="1"/>
</dbReference>
<feature type="domain" description="Mur ligase N-terminal catalytic" evidence="15">
    <location>
        <begin position="14"/>
        <end position="112"/>
    </location>
</feature>
<protein>
    <recommendedName>
        <fullName evidence="3 14">UDP-N-acetylmuramate--L-alanine ligase</fullName>
        <ecNumber evidence="3 14">6.3.2.8</ecNumber>
    </recommendedName>
    <alternativeName>
        <fullName evidence="14">UDP-N-acetylmuramoyl-L-alanine synthetase</fullName>
    </alternativeName>
</protein>
<comment type="similarity">
    <text evidence="14">Belongs to the MurCDEF family.</text>
</comment>
<evidence type="ECO:0000256" key="6">
    <source>
        <dbReference type="ARBA" id="ARBA00022618"/>
    </source>
</evidence>
<keyword evidence="5 14" id="KW-0436">Ligase</keyword>
<comment type="pathway">
    <text evidence="2 14">Cell wall biogenesis; peptidoglycan biosynthesis.</text>
</comment>
<evidence type="ECO:0000256" key="11">
    <source>
        <dbReference type="ARBA" id="ARBA00023306"/>
    </source>
</evidence>
<keyword evidence="4 14" id="KW-0963">Cytoplasm</keyword>
<feature type="domain" description="Mur ligase central" evidence="17">
    <location>
        <begin position="116"/>
        <end position="301"/>
    </location>
</feature>
<dbReference type="GO" id="GO:0008763">
    <property type="term" value="F:UDP-N-acetylmuramate-L-alanine ligase activity"/>
    <property type="evidence" value="ECO:0007669"/>
    <property type="project" value="UniProtKB-EC"/>
</dbReference>
<dbReference type="InterPro" id="IPR050061">
    <property type="entry name" value="MurCDEF_pg_biosynth"/>
</dbReference>
<evidence type="ECO:0000256" key="3">
    <source>
        <dbReference type="ARBA" id="ARBA00012211"/>
    </source>
</evidence>
<dbReference type="SUPFAM" id="SSF53623">
    <property type="entry name" value="MurD-like peptide ligases, catalytic domain"/>
    <property type="match status" value="1"/>
</dbReference>
<comment type="caution">
    <text evidence="18">The sequence shown here is derived from an EMBL/GenBank/DDBJ whole genome shotgun (WGS) entry which is preliminary data.</text>
</comment>
<dbReference type="InterPro" id="IPR004101">
    <property type="entry name" value="Mur_ligase_C"/>
</dbReference>
<comment type="function">
    <text evidence="14">Cell wall formation.</text>
</comment>
<dbReference type="InterPro" id="IPR000713">
    <property type="entry name" value="Mur_ligase_N"/>
</dbReference>
<keyword evidence="8 14" id="KW-0067">ATP-binding</keyword>
<accession>A0ABU7LWX2</accession>
<dbReference type="SUPFAM" id="SSF51984">
    <property type="entry name" value="MurCD N-terminal domain"/>
    <property type="match status" value="1"/>
</dbReference>
<evidence type="ECO:0000313" key="18">
    <source>
        <dbReference type="EMBL" id="MEE2566052.1"/>
    </source>
</evidence>
<feature type="domain" description="Mur ligase C-terminal" evidence="16">
    <location>
        <begin position="323"/>
        <end position="452"/>
    </location>
</feature>
<evidence type="ECO:0000256" key="9">
    <source>
        <dbReference type="ARBA" id="ARBA00022960"/>
    </source>
</evidence>
<dbReference type="RefSeq" id="WP_330195593.1">
    <property type="nucleotide sequence ID" value="NZ_JAZDRO010000002.1"/>
</dbReference>
<dbReference type="Gene3D" id="3.40.50.720">
    <property type="entry name" value="NAD(P)-binding Rossmann-like Domain"/>
    <property type="match status" value="1"/>
</dbReference>
<evidence type="ECO:0000256" key="8">
    <source>
        <dbReference type="ARBA" id="ARBA00022840"/>
    </source>
</evidence>
<proteinExistence type="inferred from homology"/>
<keyword evidence="6 14" id="KW-0132">Cell division</keyword>
<evidence type="ECO:0000259" key="16">
    <source>
        <dbReference type="Pfam" id="PF02875"/>
    </source>
</evidence>
<keyword evidence="10 14" id="KW-0573">Peptidoglycan synthesis</keyword>
<dbReference type="Pfam" id="PF01225">
    <property type="entry name" value="Mur_ligase"/>
    <property type="match status" value="1"/>
</dbReference>
<evidence type="ECO:0000256" key="12">
    <source>
        <dbReference type="ARBA" id="ARBA00023316"/>
    </source>
</evidence>
<dbReference type="EC" id="6.3.2.8" evidence="3 14"/>
<dbReference type="EMBL" id="JAZDRO010000002">
    <property type="protein sequence ID" value="MEE2566052.1"/>
    <property type="molecule type" value="Genomic_DNA"/>
</dbReference>
<feature type="binding site" evidence="14">
    <location>
        <begin position="118"/>
        <end position="124"/>
    </location>
    <ligand>
        <name>ATP</name>
        <dbReference type="ChEBI" id="CHEBI:30616"/>
    </ligand>
</feature>
<keyword evidence="19" id="KW-1185">Reference proteome</keyword>
<dbReference type="PANTHER" id="PTHR43445">
    <property type="entry name" value="UDP-N-ACETYLMURAMATE--L-ALANINE LIGASE-RELATED"/>
    <property type="match status" value="1"/>
</dbReference>
<evidence type="ECO:0000256" key="2">
    <source>
        <dbReference type="ARBA" id="ARBA00004752"/>
    </source>
</evidence>
<dbReference type="PANTHER" id="PTHR43445:SF3">
    <property type="entry name" value="UDP-N-ACETYLMURAMATE--L-ALANINE LIGASE"/>
    <property type="match status" value="1"/>
</dbReference>
<keyword evidence="9 14" id="KW-0133">Cell shape</keyword>
<evidence type="ECO:0000256" key="10">
    <source>
        <dbReference type="ARBA" id="ARBA00022984"/>
    </source>
</evidence>
<evidence type="ECO:0000256" key="5">
    <source>
        <dbReference type="ARBA" id="ARBA00022598"/>
    </source>
</evidence>
<dbReference type="Pfam" id="PF02875">
    <property type="entry name" value="Mur_ligase_C"/>
    <property type="match status" value="1"/>
</dbReference>
<dbReference type="InterPro" id="IPR036615">
    <property type="entry name" value="Mur_ligase_C_dom_sf"/>
</dbReference>
<evidence type="ECO:0000256" key="13">
    <source>
        <dbReference type="ARBA" id="ARBA00047833"/>
    </source>
</evidence>
<keyword evidence="12 14" id="KW-0961">Cell wall biogenesis/degradation</keyword>
<dbReference type="SUPFAM" id="SSF53244">
    <property type="entry name" value="MurD-like peptide ligases, peptide-binding domain"/>
    <property type="match status" value="1"/>
</dbReference>
<evidence type="ECO:0000256" key="7">
    <source>
        <dbReference type="ARBA" id="ARBA00022741"/>
    </source>
</evidence>
<sequence>MKQSRNLPVRVGPIHFVGIGGIGMSGIAEVMLNLGYDVQGSDIKANANVERLTGKGARVMIGHRAENVDGAGALVVSTAIRKDNPELVAARERKIPVVRRAEMLAELMRLKYSVAVAGTHGKTTTTSLVSALMDAAGLDPTVINGGIISAYGSNAKMGEGDWMAVEADESDGSFLKLRATVGIVTNIDPEHMEHYGDFDALRDAFTQFVEGLPFYGFAVLCTDHAEVQALASRIEDRRVVTYGFNAQADVRCRNLTMAADGSRFDVVFRSREGEDEVWENVFLPMMGEHNVMNAIAAIAVARELGADADSARSALAGFGGVKRRFTRTGDWNGAAIVDDYGHHPVEIAAVLKAARQASAGKVIAVVQPHRYTRLRDLFEDFCTCFNEADSVLVADVYEAGEAPIPGADRDHLVAGLKAHGHRDAAPTTRERVARDVAARAGEGDVVICLGAGDITAWAYALPGELKALG</sequence>
<dbReference type="InterPro" id="IPR005758">
    <property type="entry name" value="UDP-N-AcMur_Ala_ligase_MurC"/>
</dbReference>
<evidence type="ECO:0000256" key="14">
    <source>
        <dbReference type="HAMAP-Rule" id="MF_00046"/>
    </source>
</evidence>
<reference evidence="18 19" key="1">
    <citation type="submission" date="2024-01" db="EMBL/GenBank/DDBJ databases">
        <title>Hyphobacterium bacterium isolated from marine sediment.</title>
        <authorList>
            <person name="Zhao S."/>
        </authorList>
    </citation>
    <scope>NUCLEOTIDE SEQUENCE [LARGE SCALE GENOMIC DNA]</scope>
    <source>
        <strain evidence="18 19">Y60-23</strain>
    </source>
</reference>
<dbReference type="Proteomes" id="UP001310692">
    <property type="component" value="Unassembled WGS sequence"/>
</dbReference>
<comment type="catalytic activity">
    <reaction evidence="13 14">
        <text>UDP-N-acetyl-alpha-D-muramate + L-alanine + ATP = UDP-N-acetyl-alpha-D-muramoyl-L-alanine + ADP + phosphate + H(+)</text>
        <dbReference type="Rhea" id="RHEA:23372"/>
        <dbReference type="ChEBI" id="CHEBI:15378"/>
        <dbReference type="ChEBI" id="CHEBI:30616"/>
        <dbReference type="ChEBI" id="CHEBI:43474"/>
        <dbReference type="ChEBI" id="CHEBI:57972"/>
        <dbReference type="ChEBI" id="CHEBI:70757"/>
        <dbReference type="ChEBI" id="CHEBI:83898"/>
        <dbReference type="ChEBI" id="CHEBI:456216"/>
        <dbReference type="EC" id="6.3.2.8"/>
    </reaction>
</comment>
<organism evidence="18 19">
    <name type="scientific">Hyphobacterium marinum</name>
    <dbReference type="NCBI Taxonomy" id="3116574"/>
    <lineage>
        <taxon>Bacteria</taxon>
        <taxon>Pseudomonadati</taxon>
        <taxon>Pseudomonadota</taxon>
        <taxon>Alphaproteobacteria</taxon>
        <taxon>Maricaulales</taxon>
        <taxon>Maricaulaceae</taxon>
        <taxon>Hyphobacterium</taxon>
    </lineage>
</organism>
<dbReference type="InterPro" id="IPR036565">
    <property type="entry name" value="Mur-like_cat_sf"/>
</dbReference>
<comment type="subcellular location">
    <subcellularLocation>
        <location evidence="1 14">Cytoplasm</location>
    </subcellularLocation>
</comment>
<evidence type="ECO:0000256" key="1">
    <source>
        <dbReference type="ARBA" id="ARBA00004496"/>
    </source>
</evidence>
<evidence type="ECO:0000256" key="4">
    <source>
        <dbReference type="ARBA" id="ARBA00022490"/>
    </source>
</evidence>
<dbReference type="Gene3D" id="3.40.1190.10">
    <property type="entry name" value="Mur-like, catalytic domain"/>
    <property type="match status" value="1"/>
</dbReference>
<name>A0ABU7LWX2_9PROT</name>
<keyword evidence="11 14" id="KW-0131">Cell cycle</keyword>
<dbReference type="InterPro" id="IPR013221">
    <property type="entry name" value="Mur_ligase_cen"/>
</dbReference>
<evidence type="ECO:0000313" key="19">
    <source>
        <dbReference type="Proteomes" id="UP001310692"/>
    </source>
</evidence>
<dbReference type="HAMAP" id="MF_00046">
    <property type="entry name" value="MurC"/>
    <property type="match status" value="1"/>
</dbReference>
<dbReference type="Gene3D" id="3.90.190.20">
    <property type="entry name" value="Mur ligase, C-terminal domain"/>
    <property type="match status" value="1"/>
</dbReference>
<keyword evidence="7 14" id="KW-0547">Nucleotide-binding</keyword>
<evidence type="ECO:0000259" key="15">
    <source>
        <dbReference type="Pfam" id="PF01225"/>
    </source>
</evidence>
<evidence type="ECO:0000259" key="17">
    <source>
        <dbReference type="Pfam" id="PF08245"/>
    </source>
</evidence>